<name>A0A9K3GVH5_HELAN</name>
<evidence type="ECO:0000313" key="1">
    <source>
        <dbReference type="EMBL" id="KAF5757347.1"/>
    </source>
</evidence>
<protein>
    <submittedName>
        <fullName evidence="1">Nucleic acid-binding protein</fullName>
    </submittedName>
</protein>
<organism evidence="1 2">
    <name type="scientific">Helianthus annuus</name>
    <name type="common">Common sunflower</name>
    <dbReference type="NCBI Taxonomy" id="4232"/>
    <lineage>
        <taxon>Eukaryota</taxon>
        <taxon>Viridiplantae</taxon>
        <taxon>Streptophyta</taxon>
        <taxon>Embryophyta</taxon>
        <taxon>Tracheophyta</taxon>
        <taxon>Spermatophyta</taxon>
        <taxon>Magnoliopsida</taxon>
        <taxon>eudicotyledons</taxon>
        <taxon>Gunneridae</taxon>
        <taxon>Pentapetalae</taxon>
        <taxon>asterids</taxon>
        <taxon>campanulids</taxon>
        <taxon>Asterales</taxon>
        <taxon>Asteraceae</taxon>
        <taxon>Asteroideae</taxon>
        <taxon>Heliantheae alliance</taxon>
        <taxon>Heliantheae</taxon>
        <taxon>Helianthus</taxon>
    </lineage>
</organism>
<gene>
    <name evidence="1" type="ORF">HanXRQr2_Chr17g0825591</name>
</gene>
<comment type="caution">
    <text evidence="1">The sequence shown here is derived from an EMBL/GenBank/DDBJ whole genome shotgun (WGS) entry which is preliminary data.</text>
</comment>
<dbReference type="Gramene" id="mRNA:HanXRQr2_Chr17g0825591">
    <property type="protein sequence ID" value="mRNA:HanXRQr2_Chr17g0825591"/>
    <property type="gene ID" value="HanXRQr2_Chr17g0825591"/>
</dbReference>
<dbReference type="EMBL" id="MNCJ02000332">
    <property type="protein sequence ID" value="KAF5757347.1"/>
    <property type="molecule type" value="Genomic_DNA"/>
</dbReference>
<dbReference type="AlphaFoldDB" id="A0A9K3GVH5"/>
<dbReference type="SUPFAM" id="SSF50249">
    <property type="entry name" value="Nucleic acid-binding proteins"/>
    <property type="match status" value="1"/>
</dbReference>
<dbReference type="InterPro" id="IPR012340">
    <property type="entry name" value="NA-bd_OB-fold"/>
</dbReference>
<reference evidence="1" key="1">
    <citation type="journal article" date="2017" name="Nature">
        <title>The sunflower genome provides insights into oil metabolism, flowering and Asterid evolution.</title>
        <authorList>
            <person name="Badouin H."/>
            <person name="Gouzy J."/>
            <person name="Grassa C.J."/>
            <person name="Murat F."/>
            <person name="Staton S.E."/>
            <person name="Cottret L."/>
            <person name="Lelandais-Briere C."/>
            <person name="Owens G.L."/>
            <person name="Carrere S."/>
            <person name="Mayjonade B."/>
            <person name="Legrand L."/>
            <person name="Gill N."/>
            <person name="Kane N.C."/>
            <person name="Bowers J.E."/>
            <person name="Hubner S."/>
            <person name="Bellec A."/>
            <person name="Berard A."/>
            <person name="Berges H."/>
            <person name="Blanchet N."/>
            <person name="Boniface M.C."/>
            <person name="Brunel D."/>
            <person name="Catrice O."/>
            <person name="Chaidir N."/>
            <person name="Claudel C."/>
            <person name="Donnadieu C."/>
            <person name="Faraut T."/>
            <person name="Fievet G."/>
            <person name="Helmstetter N."/>
            <person name="King M."/>
            <person name="Knapp S.J."/>
            <person name="Lai Z."/>
            <person name="Le Paslier M.C."/>
            <person name="Lippi Y."/>
            <person name="Lorenzon L."/>
            <person name="Mandel J.R."/>
            <person name="Marage G."/>
            <person name="Marchand G."/>
            <person name="Marquand E."/>
            <person name="Bret-Mestries E."/>
            <person name="Morien E."/>
            <person name="Nambeesan S."/>
            <person name="Nguyen T."/>
            <person name="Pegot-Espagnet P."/>
            <person name="Pouilly N."/>
            <person name="Raftis F."/>
            <person name="Sallet E."/>
            <person name="Schiex T."/>
            <person name="Thomas J."/>
            <person name="Vandecasteele C."/>
            <person name="Vares D."/>
            <person name="Vear F."/>
            <person name="Vautrin S."/>
            <person name="Crespi M."/>
            <person name="Mangin B."/>
            <person name="Burke J.M."/>
            <person name="Salse J."/>
            <person name="Munos S."/>
            <person name="Vincourt P."/>
            <person name="Rieseberg L.H."/>
            <person name="Langlade N.B."/>
        </authorList>
    </citation>
    <scope>NUCLEOTIDE SEQUENCE</scope>
    <source>
        <tissue evidence="1">Leaves</tissue>
    </source>
</reference>
<sequence>MWYYMCSKCPKMVYPKNNHFVCADHDIIPYPKYMYCVNATINDHTSDD</sequence>
<keyword evidence="2" id="KW-1185">Reference proteome</keyword>
<dbReference type="Proteomes" id="UP000215914">
    <property type="component" value="Unassembled WGS sequence"/>
</dbReference>
<evidence type="ECO:0000313" key="2">
    <source>
        <dbReference type="Proteomes" id="UP000215914"/>
    </source>
</evidence>
<dbReference type="Gene3D" id="2.40.50.140">
    <property type="entry name" value="Nucleic acid-binding proteins"/>
    <property type="match status" value="1"/>
</dbReference>
<proteinExistence type="predicted"/>
<accession>A0A9K3GVH5</accession>
<reference evidence="1" key="2">
    <citation type="submission" date="2020-06" db="EMBL/GenBank/DDBJ databases">
        <title>Helianthus annuus Genome sequencing and assembly Release 2.</title>
        <authorList>
            <person name="Gouzy J."/>
            <person name="Langlade N."/>
            <person name="Munos S."/>
        </authorList>
    </citation>
    <scope>NUCLEOTIDE SEQUENCE</scope>
    <source>
        <tissue evidence="1">Leaves</tissue>
    </source>
</reference>